<dbReference type="Gene3D" id="3.30.2040.10">
    <property type="entry name" value="PSTPO5379-like domain"/>
    <property type="match status" value="1"/>
</dbReference>
<dbReference type="InterPro" id="IPR009906">
    <property type="entry name" value="D-Glu_cyclase"/>
</dbReference>
<accession>A0AA39J3Z8</accession>
<protein>
    <recommendedName>
        <fullName evidence="6">DUF1445 domain-containing protein</fullName>
    </recommendedName>
</protein>
<dbReference type="PANTHER" id="PTHR32022:SF10">
    <property type="entry name" value="D-GLUTAMATE CYCLASE, MITOCHONDRIAL"/>
    <property type="match status" value="1"/>
</dbReference>
<evidence type="ECO:0000313" key="5">
    <source>
        <dbReference type="Proteomes" id="UP001175226"/>
    </source>
</evidence>
<dbReference type="AlphaFoldDB" id="A0AA39J3Z8"/>
<evidence type="ECO:0008006" key="6">
    <source>
        <dbReference type="Google" id="ProtNLM"/>
    </source>
</evidence>
<dbReference type="SUPFAM" id="SSF160920">
    <property type="entry name" value="PSTPO5379-like"/>
    <property type="match status" value="1"/>
</dbReference>
<dbReference type="PANTHER" id="PTHR32022">
    <property type="entry name" value="D-GLUTAMATE CYCLASE, MITOCHONDRIAL"/>
    <property type="match status" value="1"/>
</dbReference>
<feature type="region of interest" description="Disordered" evidence="3">
    <location>
        <begin position="1"/>
        <end position="23"/>
    </location>
</feature>
<name>A0AA39J3Z8_9AGAR</name>
<evidence type="ECO:0000256" key="3">
    <source>
        <dbReference type="SAM" id="MobiDB-lite"/>
    </source>
</evidence>
<dbReference type="InterPro" id="IPR038021">
    <property type="entry name" value="Putative_hydro-lyase"/>
</dbReference>
<proteinExistence type="inferred from homology"/>
<comment type="caution">
    <text evidence="4">The sequence shown here is derived from an EMBL/GenBank/DDBJ whole genome shotgun (WGS) entry which is preliminary data.</text>
</comment>
<evidence type="ECO:0000256" key="1">
    <source>
        <dbReference type="ARBA" id="ARBA00007896"/>
    </source>
</evidence>
<evidence type="ECO:0000256" key="2">
    <source>
        <dbReference type="ARBA" id="ARBA00023239"/>
    </source>
</evidence>
<keyword evidence="5" id="KW-1185">Reference proteome</keyword>
<dbReference type="EMBL" id="JAUEPT010000065">
    <property type="protein sequence ID" value="KAK0435179.1"/>
    <property type="molecule type" value="Genomic_DNA"/>
</dbReference>
<dbReference type="Pfam" id="PF07286">
    <property type="entry name" value="D-Glu_cyclase"/>
    <property type="match status" value="1"/>
</dbReference>
<dbReference type="GO" id="GO:0006536">
    <property type="term" value="P:glutamate metabolic process"/>
    <property type="evidence" value="ECO:0007669"/>
    <property type="project" value="TreeGrafter"/>
</dbReference>
<comment type="similarity">
    <text evidence="1">Belongs to the D-glutamate cyclase family.</text>
</comment>
<organism evidence="4 5">
    <name type="scientific">Armillaria borealis</name>
    <dbReference type="NCBI Taxonomy" id="47425"/>
    <lineage>
        <taxon>Eukaryota</taxon>
        <taxon>Fungi</taxon>
        <taxon>Dikarya</taxon>
        <taxon>Basidiomycota</taxon>
        <taxon>Agaricomycotina</taxon>
        <taxon>Agaricomycetes</taxon>
        <taxon>Agaricomycetidae</taxon>
        <taxon>Agaricales</taxon>
        <taxon>Marasmiineae</taxon>
        <taxon>Physalacriaceae</taxon>
        <taxon>Armillaria</taxon>
    </lineage>
</organism>
<gene>
    <name evidence="4" type="ORF">EV421DRAFT_2022673</name>
</gene>
<keyword evidence="2" id="KW-0456">Lyase</keyword>
<dbReference type="Proteomes" id="UP001175226">
    <property type="component" value="Unassembled WGS sequence"/>
</dbReference>
<sequence>MSVSQDRNALSCEAKPGDSQVPEALAADSDVRTDCPSYNIYRDGLFAEQKESIVKEWRNDSIAFFIGCSYSFEAALVKSGLPLGHLELDRAVPMYKTNYRLCPAGVFGGHMVVSMRSYRLADLERPVAWGLDGAKSLGITDLDGTNPDFGDPTEIQDGEVAVYFGCGLTPQLSVMDRGISGEVVGHTPGRMLMLDIKDEDVCLSF</sequence>
<reference evidence="4" key="1">
    <citation type="submission" date="2023-06" db="EMBL/GenBank/DDBJ databases">
        <authorList>
            <consortium name="Lawrence Berkeley National Laboratory"/>
            <person name="Ahrendt S."/>
            <person name="Sahu N."/>
            <person name="Indic B."/>
            <person name="Wong-Bajracharya J."/>
            <person name="Merenyi Z."/>
            <person name="Ke H.-M."/>
            <person name="Monk M."/>
            <person name="Kocsube S."/>
            <person name="Drula E."/>
            <person name="Lipzen A."/>
            <person name="Balint B."/>
            <person name="Henrissat B."/>
            <person name="Andreopoulos B."/>
            <person name="Martin F.M."/>
            <person name="Harder C.B."/>
            <person name="Rigling D."/>
            <person name="Ford K.L."/>
            <person name="Foster G.D."/>
            <person name="Pangilinan J."/>
            <person name="Papanicolaou A."/>
            <person name="Barry K."/>
            <person name="LaButti K."/>
            <person name="Viragh M."/>
            <person name="Koriabine M."/>
            <person name="Yan M."/>
            <person name="Riley R."/>
            <person name="Champramary S."/>
            <person name="Plett K.L."/>
            <person name="Tsai I.J."/>
            <person name="Slot J."/>
            <person name="Sipos G."/>
            <person name="Plett J."/>
            <person name="Nagy L.G."/>
            <person name="Grigoriev I.V."/>
        </authorList>
    </citation>
    <scope>NUCLEOTIDE SEQUENCE</scope>
    <source>
        <strain evidence="4">FPL87.14</strain>
    </source>
</reference>
<dbReference type="GO" id="GO:0047820">
    <property type="term" value="F:D-glutamate cyclase activity"/>
    <property type="evidence" value="ECO:0007669"/>
    <property type="project" value="TreeGrafter"/>
</dbReference>
<evidence type="ECO:0000313" key="4">
    <source>
        <dbReference type="EMBL" id="KAK0435179.1"/>
    </source>
</evidence>